<reference evidence="1 2" key="1">
    <citation type="journal article" date="2020" name="Nature">
        <title>Isolation of an archaeon at the prokaryote-eukaryote interface.</title>
        <authorList>
            <person name="Imachi H."/>
            <person name="Nobu M.K."/>
            <person name="Nakahara N."/>
            <person name="Morono Y."/>
            <person name="Ogawara M."/>
            <person name="Takaki Y."/>
            <person name="Takano Y."/>
            <person name="Uematsu K."/>
            <person name="Ikuta T."/>
            <person name="Ito M."/>
            <person name="Matsui Y."/>
            <person name="Miyazaki M."/>
            <person name="Murata K."/>
            <person name="Saito Y."/>
            <person name="Sakai S."/>
            <person name="Song C."/>
            <person name="Tasumi E."/>
            <person name="Yamanaka Y."/>
            <person name="Yamaguchi T."/>
            <person name="Kamagata Y."/>
            <person name="Tamaki H."/>
            <person name="Takai K."/>
        </authorList>
    </citation>
    <scope>NUCLEOTIDE SEQUENCE [LARGE SCALE GENOMIC DNA]</scope>
    <source>
        <strain evidence="1 2">MK-D1</strain>
    </source>
</reference>
<protein>
    <submittedName>
        <fullName evidence="1">Uncharacterized protein</fullName>
    </submittedName>
</protein>
<sequence>MNEKEPSKEKEIDFSISEMISDFKKEKKKIENLSTFVDYVVEETMPKVFGENIEKAYENSKKTADFIMRHII</sequence>
<dbReference type="RefSeq" id="WP_147661961.1">
    <property type="nucleotide sequence ID" value="NZ_CP042905.2"/>
</dbReference>
<proteinExistence type="predicted"/>
<dbReference type="EMBL" id="CP042905">
    <property type="protein sequence ID" value="QEE15035.1"/>
    <property type="molecule type" value="Genomic_DNA"/>
</dbReference>
<gene>
    <name evidence="1" type="ORF">DSAG12_00858</name>
</gene>
<name>A0A5B9D7Q6_9ARCH</name>
<keyword evidence="2" id="KW-1185">Reference proteome</keyword>
<dbReference type="AlphaFoldDB" id="A0A5B9D7Q6"/>
<accession>A0A5B9D7Q6</accession>
<reference evidence="1 2" key="2">
    <citation type="journal article" date="2024" name="Int. J. Syst. Evol. Microbiol.">
        <title>Promethearchaeum syntrophicum gen. nov., sp. nov., an anaerobic, obligately syntrophic archaeon, the first isolate of the lineage 'Asgard' archaea, and proposal of the new archaeal phylum Promethearchaeota phyl. nov. and kingdom Promethearchaeati regn. nov.</title>
        <authorList>
            <person name="Imachi H."/>
            <person name="Nobu M.K."/>
            <person name="Kato S."/>
            <person name="Takaki Y."/>
            <person name="Miyazaki M."/>
            <person name="Miyata M."/>
            <person name="Ogawara M."/>
            <person name="Saito Y."/>
            <person name="Sakai S."/>
            <person name="Tahara Y.O."/>
            <person name="Takano Y."/>
            <person name="Tasumi E."/>
            <person name="Uematsu K."/>
            <person name="Yoshimura T."/>
            <person name="Itoh T."/>
            <person name="Ohkuma M."/>
            <person name="Takai K."/>
        </authorList>
    </citation>
    <scope>NUCLEOTIDE SEQUENCE [LARGE SCALE GENOMIC DNA]</scope>
    <source>
        <strain evidence="1 2">MK-D1</strain>
    </source>
</reference>
<organism evidence="1 2">
    <name type="scientific">Promethearchaeum syntrophicum</name>
    <dbReference type="NCBI Taxonomy" id="2594042"/>
    <lineage>
        <taxon>Archaea</taxon>
        <taxon>Promethearchaeati</taxon>
        <taxon>Promethearchaeota</taxon>
        <taxon>Promethearchaeia</taxon>
        <taxon>Promethearchaeales</taxon>
        <taxon>Promethearchaeaceae</taxon>
        <taxon>Promethearchaeum</taxon>
    </lineage>
</organism>
<dbReference type="Proteomes" id="UP000321408">
    <property type="component" value="Chromosome"/>
</dbReference>
<dbReference type="GeneID" id="41328856"/>
<dbReference type="KEGG" id="psyt:DSAG12_00858"/>
<evidence type="ECO:0000313" key="2">
    <source>
        <dbReference type="Proteomes" id="UP000321408"/>
    </source>
</evidence>
<evidence type="ECO:0000313" key="1">
    <source>
        <dbReference type="EMBL" id="QEE15035.1"/>
    </source>
</evidence>